<proteinExistence type="inferred from homology"/>
<dbReference type="InterPro" id="IPR036396">
    <property type="entry name" value="Cyt_P450_sf"/>
</dbReference>
<dbReference type="SUPFAM" id="SSF48264">
    <property type="entry name" value="Cytochrome P450"/>
    <property type="match status" value="1"/>
</dbReference>
<dbReference type="PANTHER" id="PTHR46696">
    <property type="entry name" value="P450, PUTATIVE (EUROFUNG)-RELATED"/>
    <property type="match status" value="1"/>
</dbReference>
<dbReference type="PROSITE" id="PS00086">
    <property type="entry name" value="CYTOCHROME_P450"/>
    <property type="match status" value="1"/>
</dbReference>
<accession>A0ABV9B522</accession>
<keyword evidence="5" id="KW-1185">Reference proteome</keyword>
<reference evidence="5" key="1">
    <citation type="journal article" date="2019" name="Int. J. Syst. Evol. Microbiol.">
        <title>The Global Catalogue of Microorganisms (GCM) 10K type strain sequencing project: providing services to taxonomists for standard genome sequencing and annotation.</title>
        <authorList>
            <consortium name="The Broad Institute Genomics Platform"/>
            <consortium name="The Broad Institute Genome Sequencing Center for Infectious Disease"/>
            <person name="Wu L."/>
            <person name="Ma J."/>
        </authorList>
    </citation>
    <scope>NUCLEOTIDE SEQUENCE [LARGE SCALE GENOMIC DNA]</scope>
    <source>
        <strain evidence="5">CGMCC 4.7177</strain>
    </source>
</reference>
<keyword evidence="2" id="KW-0503">Monooxygenase</keyword>
<evidence type="ECO:0000256" key="1">
    <source>
        <dbReference type="ARBA" id="ARBA00010617"/>
    </source>
</evidence>
<keyword evidence="2" id="KW-0349">Heme</keyword>
<dbReference type="InterPro" id="IPR001128">
    <property type="entry name" value="Cyt_P450"/>
</dbReference>
<comment type="caution">
    <text evidence="4">The sequence shown here is derived from an EMBL/GenBank/DDBJ whole genome shotgun (WGS) entry which is preliminary data.</text>
</comment>
<evidence type="ECO:0000313" key="4">
    <source>
        <dbReference type="EMBL" id="MFC4506820.1"/>
    </source>
</evidence>
<keyword evidence="2" id="KW-0560">Oxidoreductase</keyword>
<organism evidence="4 5">
    <name type="scientific">Streptomyces vulcanius</name>
    <dbReference type="NCBI Taxonomy" id="1441876"/>
    <lineage>
        <taxon>Bacteria</taxon>
        <taxon>Bacillati</taxon>
        <taxon>Actinomycetota</taxon>
        <taxon>Actinomycetes</taxon>
        <taxon>Kitasatosporales</taxon>
        <taxon>Streptomycetaceae</taxon>
        <taxon>Streptomyces</taxon>
    </lineage>
</organism>
<dbReference type="PANTHER" id="PTHR46696:SF1">
    <property type="entry name" value="CYTOCHROME P450 YJIB-RELATED"/>
    <property type="match status" value="1"/>
</dbReference>
<dbReference type="InterPro" id="IPR017972">
    <property type="entry name" value="Cyt_P450_CS"/>
</dbReference>
<gene>
    <name evidence="4" type="ORF">ACFPIH_46500</name>
</gene>
<comment type="similarity">
    <text evidence="1 2">Belongs to the cytochrome P450 family.</text>
</comment>
<protein>
    <submittedName>
        <fullName evidence="4">Cytochrome P450</fullName>
    </submittedName>
</protein>
<feature type="region of interest" description="Disordered" evidence="3">
    <location>
        <begin position="75"/>
        <end position="97"/>
    </location>
</feature>
<dbReference type="InterPro" id="IPR002397">
    <property type="entry name" value="Cyt_P450_B"/>
</dbReference>
<dbReference type="PRINTS" id="PR00359">
    <property type="entry name" value="BP450"/>
</dbReference>
<evidence type="ECO:0000313" key="5">
    <source>
        <dbReference type="Proteomes" id="UP001595839"/>
    </source>
</evidence>
<evidence type="ECO:0000256" key="3">
    <source>
        <dbReference type="SAM" id="MobiDB-lite"/>
    </source>
</evidence>
<dbReference type="EMBL" id="JBHSFK010000047">
    <property type="protein sequence ID" value="MFC4506820.1"/>
    <property type="molecule type" value="Genomic_DNA"/>
</dbReference>
<dbReference type="RefSeq" id="WP_381170554.1">
    <property type="nucleotide sequence ID" value="NZ_JBHSFK010000047.1"/>
</dbReference>
<evidence type="ECO:0000256" key="2">
    <source>
        <dbReference type="RuleBase" id="RU000461"/>
    </source>
</evidence>
<dbReference type="Pfam" id="PF00067">
    <property type="entry name" value="p450"/>
    <property type="match status" value="1"/>
</dbReference>
<keyword evidence="2" id="KW-0479">Metal-binding</keyword>
<sequence length="411" mass="45342">MTTDISVDLTDPALYSEGEPHHVWHELRVHAPVRRQPVPESDTWYWAVTRYADVERVLHDYTSFTSERGTLRNLLGQGGDPAAGQQLAATDPPRHDRMRTPLKKALAARPLEAYADRIRAGIRDLLAPGADGDAFDFAEAMSRLPLVALAPILGLPVGDHARLIRLANMSTAEEDPEFQLPGGIAPTLKQGHREIFAYFSDLVRHRTRVPGDDLITALIGTEVDGERLSTGSVISNCYSMLLGSAGTLPHVPTAAVLELAGTDAYADWAAHPELLDSGVEEALRWATPASNFMRYALHPLELSGVRIAEGDAVVAYLAAANRDPDMFTDPQVFDIRRRPNRHLAFGVGHHYCVGSHLARLALRLLFTELFALFSAIDVVGEPERMQSTFLSGFKRVSVIGQPRRERLEERE</sequence>
<name>A0ABV9B522_9ACTN</name>
<dbReference type="Proteomes" id="UP001595839">
    <property type="component" value="Unassembled WGS sequence"/>
</dbReference>
<keyword evidence="2" id="KW-0408">Iron</keyword>
<dbReference type="Gene3D" id="1.10.630.10">
    <property type="entry name" value="Cytochrome P450"/>
    <property type="match status" value="1"/>
</dbReference>